<gene>
    <name evidence="1" type="ORF">GEV33_001194</name>
</gene>
<comment type="caution">
    <text evidence="1">The sequence shown here is derived from an EMBL/GenBank/DDBJ whole genome shotgun (WGS) entry which is preliminary data.</text>
</comment>
<reference evidence="1" key="2">
    <citation type="submission" date="2021-08" db="EMBL/GenBank/DDBJ databases">
        <authorList>
            <person name="Eriksson T."/>
        </authorList>
    </citation>
    <scope>NUCLEOTIDE SEQUENCE</scope>
    <source>
        <strain evidence="1">Stoneville</strain>
        <tissue evidence="1">Whole head</tissue>
    </source>
</reference>
<accession>A0A8J6HVZ7</accession>
<evidence type="ECO:0000313" key="1">
    <source>
        <dbReference type="EMBL" id="KAH0821597.1"/>
    </source>
</evidence>
<sequence>MVENGNCYFKSSGDIERCCDRVGVAKLGCPKNDKTKCGTGNEAFLIHSGFDLQTNRSYVQYFLQLFLWPRVLQLQGAFAAGEATASDRRTQLAVVRPICLFSPGLSCKRAAPVFRPEELLRTFAGEPREDPEVFIADIEAYFDKVGAVYLTPCHQILVAYRQLCGDVEKRNRYYKNIDQRVEELWDRLRRDYGADSQSQQLLATFMGATYKKTESFIDGQAQLYRRLFPRNTEKQLVAELIRQMPPTIRGTLAVGKTSCDSLISRLQLLAKSIQPSLAHIITPQQALDDIVSEESG</sequence>
<protein>
    <submittedName>
        <fullName evidence="1">Uncharacterized protein</fullName>
    </submittedName>
</protein>
<organism evidence="1 2">
    <name type="scientific">Tenebrio molitor</name>
    <name type="common">Yellow mealworm beetle</name>
    <dbReference type="NCBI Taxonomy" id="7067"/>
    <lineage>
        <taxon>Eukaryota</taxon>
        <taxon>Metazoa</taxon>
        <taxon>Ecdysozoa</taxon>
        <taxon>Arthropoda</taxon>
        <taxon>Hexapoda</taxon>
        <taxon>Insecta</taxon>
        <taxon>Pterygota</taxon>
        <taxon>Neoptera</taxon>
        <taxon>Endopterygota</taxon>
        <taxon>Coleoptera</taxon>
        <taxon>Polyphaga</taxon>
        <taxon>Cucujiformia</taxon>
        <taxon>Tenebrionidae</taxon>
        <taxon>Tenebrio</taxon>
    </lineage>
</organism>
<keyword evidence="2" id="KW-1185">Reference proteome</keyword>
<dbReference type="AlphaFoldDB" id="A0A8J6HVZ7"/>
<dbReference type="Proteomes" id="UP000719412">
    <property type="component" value="Unassembled WGS sequence"/>
</dbReference>
<evidence type="ECO:0000313" key="2">
    <source>
        <dbReference type="Proteomes" id="UP000719412"/>
    </source>
</evidence>
<dbReference type="EMBL" id="JABDTM020007174">
    <property type="protein sequence ID" value="KAH0821597.1"/>
    <property type="molecule type" value="Genomic_DNA"/>
</dbReference>
<reference evidence="1" key="1">
    <citation type="journal article" date="2020" name="J Insects Food Feed">
        <title>The yellow mealworm (Tenebrio molitor) genome: a resource for the emerging insects as food and feed industry.</title>
        <authorList>
            <person name="Eriksson T."/>
            <person name="Andere A."/>
            <person name="Kelstrup H."/>
            <person name="Emery V."/>
            <person name="Picard C."/>
        </authorList>
    </citation>
    <scope>NUCLEOTIDE SEQUENCE</scope>
    <source>
        <strain evidence="1">Stoneville</strain>
        <tissue evidence="1">Whole head</tissue>
    </source>
</reference>
<name>A0A8J6HVZ7_TENMO</name>
<proteinExistence type="predicted"/>